<dbReference type="EMBL" id="SJPP01000002">
    <property type="protein sequence ID" value="TWU09022.1"/>
    <property type="molecule type" value="Genomic_DNA"/>
</dbReference>
<proteinExistence type="predicted"/>
<feature type="chain" id="PRO_5022853191" description="Alpha/beta hydrolase family protein" evidence="1">
    <location>
        <begin position="25"/>
        <end position="212"/>
    </location>
</feature>
<organism evidence="2 3">
    <name type="scientific">Symmachiella macrocystis</name>
    <dbReference type="NCBI Taxonomy" id="2527985"/>
    <lineage>
        <taxon>Bacteria</taxon>
        <taxon>Pseudomonadati</taxon>
        <taxon>Planctomycetota</taxon>
        <taxon>Planctomycetia</taxon>
        <taxon>Planctomycetales</taxon>
        <taxon>Planctomycetaceae</taxon>
        <taxon>Symmachiella</taxon>
    </lineage>
</organism>
<name>A0A5C6BBG5_9PLAN</name>
<gene>
    <name evidence="2" type="ORF">CA54_42620</name>
</gene>
<keyword evidence="3" id="KW-1185">Reference proteome</keyword>
<accession>A0A5C6BBG5</accession>
<keyword evidence="1" id="KW-0732">Signal</keyword>
<sequence length="212" mass="23343" precursor="true">MSARVSQLLLVLAGLIPLCSTGCATVHESPLEVNLRSVPPCAHDNIYPIFVLSPVDAFDLAGMDRFAEYVKSCGFRNVEISNYYHGGGSEALADRIREIKCCNPNAQVMLTGFSSGCTIIHNALCSLEKECIGVEGVCYIDSFMFRLTMRDPHPNNVGHVSLVYRKKNPAPTGIPRASVYYINTDNHLKTPTDARTVHVVMSHLCGMTCERY</sequence>
<protein>
    <recommendedName>
        <fullName evidence="4">Alpha/beta hydrolase family protein</fullName>
    </recommendedName>
</protein>
<dbReference type="Gene3D" id="3.40.50.1820">
    <property type="entry name" value="alpha/beta hydrolase"/>
    <property type="match status" value="1"/>
</dbReference>
<dbReference type="Proteomes" id="UP000320735">
    <property type="component" value="Unassembled WGS sequence"/>
</dbReference>
<feature type="signal peptide" evidence="1">
    <location>
        <begin position="1"/>
        <end position="24"/>
    </location>
</feature>
<dbReference type="RefSeq" id="WP_146372777.1">
    <property type="nucleotide sequence ID" value="NZ_SJPP01000002.1"/>
</dbReference>
<dbReference type="OrthoDB" id="9876244at2"/>
<dbReference type="InterPro" id="IPR029058">
    <property type="entry name" value="AB_hydrolase_fold"/>
</dbReference>
<comment type="caution">
    <text evidence="2">The sequence shown here is derived from an EMBL/GenBank/DDBJ whole genome shotgun (WGS) entry which is preliminary data.</text>
</comment>
<evidence type="ECO:0000313" key="2">
    <source>
        <dbReference type="EMBL" id="TWU09022.1"/>
    </source>
</evidence>
<reference evidence="2 3" key="1">
    <citation type="submission" date="2019-02" db="EMBL/GenBank/DDBJ databases">
        <title>Deep-cultivation of Planctomycetes and their phenomic and genomic characterization uncovers novel biology.</title>
        <authorList>
            <person name="Wiegand S."/>
            <person name="Jogler M."/>
            <person name="Boedeker C."/>
            <person name="Pinto D."/>
            <person name="Vollmers J."/>
            <person name="Rivas-Marin E."/>
            <person name="Kohn T."/>
            <person name="Peeters S.H."/>
            <person name="Heuer A."/>
            <person name="Rast P."/>
            <person name="Oberbeckmann S."/>
            <person name="Bunk B."/>
            <person name="Jeske O."/>
            <person name="Meyerdierks A."/>
            <person name="Storesund J.E."/>
            <person name="Kallscheuer N."/>
            <person name="Luecker S."/>
            <person name="Lage O.M."/>
            <person name="Pohl T."/>
            <person name="Merkel B.J."/>
            <person name="Hornburger P."/>
            <person name="Mueller R.-W."/>
            <person name="Bruemmer F."/>
            <person name="Labrenz M."/>
            <person name="Spormann A.M."/>
            <person name="Op Den Camp H."/>
            <person name="Overmann J."/>
            <person name="Amann R."/>
            <person name="Jetten M.S.M."/>
            <person name="Mascher T."/>
            <person name="Medema M.H."/>
            <person name="Devos D.P."/>
            <person name="Kaster A.-K."/>
            <person name="Ovreas L."/>
            <person name="Rohde M."/>
            <person name="Galperin M.Y."/>
            <person name="Jogler C."/>
        </authorList>
    </citation>
    <scope>NUCLEOTIDE SEQUENCE [LARGE SCALE GENOMIC DNA]</scope>
    <source>
        <strain evidence="2 3">CA54</strain>
    </source>
</reference>
<evidence type="ECO:0008006" key="4">
    <source>
        <dbReference type="Google" id="ProtNLM"/>
    </source>
</evidence>
<evidence type="ECO:0000313" key="3">
    <source>
        <dbReference type="Proteomes" id="UP000320735"/>
    </source>
</evidence>
<dbReference type="AlphaFoldDB" id="A0A5C6BBG5"/>
<dbReference type="SUPFAM" id="SSF53474">
    <property type="entry name" value="alpha/beta-Hydrolases"/>
    <property type="match status" value="1"/>
</dbReference>
<evidence type="ECO:0000256" key="1">
    <source>
        <dbReference type="SAM" id="SignalP"/>
    </source>
</evidence>